<evidence type="ECO:0000256" key="4">
    <source>
        <dbReference type="HAMAP-Rule" id="MF_00724"/>
    </source>
</evidence>
<dbReference type="GO" id="GO:0005198">
    <property type="term" value="F:structural molecule activity"/>
    <property type="evidence" value="ECO:0007669"/>
    <property type="project" value="UniProtKB-UniRule"/>
</dbReference>
<organism evidence="6">
    <name type="scientific">Collimonas fungivorans</name>
    <dbReference type="NCBI Taxonomy" id="158899"/>
    <lineage>
        <taxon>Bacteria</taxon>
        <taxon>Pseudomonadati</taxon>
        <taxon>Pseudomonadota</taxon>
        <taxon>Betaproteobacteria</taxon>
        <taxon>Burkholderiales</taxon>
        <taxon>Oxalobacteraceae</taxon>
        <taxon>Collimonas</taxon>
    </lineage>
</organism>
<dbReference type="Proteomes" id="UP000072421">
    <property type="component" value="Chromosome"/>
</dbReference>
<dbReference type="HAMAP" id="MF_00724">
    <property type="entry name" value="FliE"/>
    <property type="match status" value="1"/>
</dbReference>
<accession>A0A127PD81</accession>
<dbReference type="NCBIfam" id="TIGR00205">
    <property type="entry name" value="fliE"/>
    <property type="match status" value="1"/>
</dbReference>
<dbReference type="PRINTS" id="PR01006">
    <property type="entry name" value="FLGHOOKFLIE"/>
</dbReference>
<dbReference type="GO" id="GO:0003774">
    <property type="term" value="F:cytoskeletal motor activity"/>
    <property type="evidence" value="ECO:0007669"/>
    <property type="project" value="InterPro"/>
</dbReference>
<comment type="similarity">
    <text evidence="2 4">Belongs to the FliE family.</text>
</comment>
<dbReference type="InterPro" id="IPR001624">
    <property type="entry name" value="FliE"/>
</dbReference>
<evidence type="ECO:0000313" key="6">
    <source>
        <dbReference type="EMBL" id="AMO95584.1"/>
    </source>
</evidence>
<gene>
    <name evidence="4 6" type="primary">fliE</name>
    <name evidence="6" type="ORF">CFter6_2918</name>
</gene>
<protein>
    <recommendedName>
        <fullName evidence="4 5">Flagellar hook-basal body complex protein FliE</fullName>
    </recommendedName>
</protein>
<evidence type="ECO:0000256" key="3">
    <source>
        <dbReference type="ARBA" id="ARBA00023143"/>
    </source>
</evidence>
<sequence>MSIDSIASVANVSMLDPALGSAAAAQQGGFSQMVAKGLDEVNQKLLSTQTDLQKLAVGDVQNLHQVMINLEEARMSFQLLMQVRNRVLEAYQDVMKMSV</sequence>
<keyword evidence="3 4" id="KW-0975">Bacterial flagellum</keyword>
<dbReference type="AlphaFoldDB" id="A0A127PD81"/>
<dbReference type="PANTHER" id="PTHR34653:SF1">
    <property type="entry name" value="FLAGELLAR HOOK-BASAL BODY COMPLEX PROTEIN FLIE"/>
    <property type="match status" value="1"/>
</dbReference>
<dbReference type="PANTHER" id="PTHR34653">
    <property type="match status" value="1"/>
</dbReference>
<name>A0A127PD81_9BURK</name>
<keyword evidence="6" id="KW-0969">Cilium</keyword>
<evidence type="ECO:0000256" key="1">
    <source>
        <dbReference type="ARBA" id="ARBA00004117"/>
    </source>
</evidence>
<reference evidence="6 7" key="1">
    <citation type="submission" date="2015-11" db="EMBL/GenBank/DDBJ databases">
        <title>Exploring the genomic traits of fungus-feeding bacterial genus Collimonas.</title>
        <authorList>
            <person name="Song C."/>
            <person name="Schmidt R."/>
            <person name="de Jager V."/>
            <person name="Krzyzanowska D."/>
            <person name="Jongedijk E."/>
            <person name="Cankar K."/>
            <person name="Beekwilder J."/>
            <person name="van Veen A."/>
            <person name="de Boer W."/>
            <person name="van Veen J.A."/>
            <person name="Garbeva P."/>
        </authorList>
    </citation>
    <scope>NUCLEOTIDE SEQUENCE [LARGE SCALE GENOMIC DNA]</scope>
    <source>
        <strain evidence="6 7">Ter6</strain>
    </source>
</reference>
<proteinExistence type="inferred from homology"/>
<evidence type="ECO:0000256" key="2">
    <source>
        <dbReference type="ARBA" id="ARBA00009272"/>
    </source>
</evidence>
<dbReference type="GO" id="GO:0071973">
    <property type="term" value="P:bacterial-type flagellum-dependent cell motility"/>
    <property type="evidence" value="ECO:0007669"/>
    <property type="project" value="InterPro"/>
</dbReference>
<comment type="subcellular location">
    <subcellularLocation>
        <location evidence="1 4">Bacterial flagellum basal body</location>
    </subcellularLocation>
</comment>
<evidence type="ECO:0000256" key="5">
    <source>
        <dbReference type="NCBIfam" id="TIGR00205"/>
    </source>
</evidence>
<dbReference type="Pfam" id="PF02049">
    <property type="entry name" value="FliE"/>
    <property type="match status" value="1"/>
</dbReference>
<dbReference type="RefSeq" id="WP_082814774.1">
    <property type="nucleotide sequence ID" value="NZ_CP013232.1"/>
</dbReference>
<dbReference type="OrthoDB" id="8909229at2"/>
<dbReference type="EMBL" id="CP013232">
    <property type="protein sequence ID" value="AMO95584.1"/>
    <property type="molecule type" value="Genomic_DNA"/>
</dbReference>
<dbReference type="GO" id="GO:0009425">
    <property type="term" value="C:bacterial-type flagellum basal body"/>
    <property type="evidence" value="ECO:0007669"/>
    <property type="project" value="UniProtKB-SubCell"/>
</dbReference>
<dbReference type="PATRIC" id="fig|158899.10.peg.2915"/>
<evidence type="ECO:0000313" key="7">
    <source>
        <dbReference type="Proteomes" id="UP000072421"/>
    </source>
</evidence>
<keyword evidence="6" id="KW-0282">Flagellum</keyword>
<keyword evidence="6" id="KW-0966">Cell projection</keyword>